<feature type="region of interest" description="Disordered" evidence="2">
    <location>
        <begin position="7"/>
        <end position="35"/>
    </location>
</feature>
<gene>
    <name evidence="5" type="primary">LOC136091051</name>
</gene>
<dbReference type="InterPro" id="IPR001270">
    <property type="entry name" value="ClpA/B"/>
</dbReference>
<dbReference type="InterPro" id="IPR049337">
    <property type="entry name" value="TOR1A_C"/>
</dbReference>
<name>A0ABM4DI01_HYDVU</name>
<dbReference type="InterPro" id="IPR010448">
    <property type="entry name" value="Torsin"/>
</dbReference>
<evidence type="ECO:0000313" key="5">
    <source>
        <dbReference type="RefSeq" id="XP_065674107.1"/>
    </source>
</evidence>
<dbReference type="Proteomes" id="UP001652625">
    <property type="component" value="Chromosome 14"/>
</dbReference>
<evidence type="ECO:0000256" key="1">
    <source>
        <dbReference type="ARBA" id="ARBA00006235"/>
    </source>
</evidence>
<sequence length="326" mass="37227">MIIYLKSSNRNTAQNQKAESSNRNTAQNQKAEPSNPITVLKRDAECSEDYYIERINKNNLEQNLNANVFGQEYAIKRIVKIVNSTIKERETPLVMSFHGPTGTGKSYVSKIVANALFKNGTESKFVHFIYSQINYAGCTPELLPKIKTDLLDFIKSKIILCERSLFIFDEFESMPEGLADVMTSILDHNEKVGNQDYRKSIFIFLSNIGDDMIINRLVNHYKNKNTRETIPLTDIENSIPNIAAQSPGGFKNSKIISKSSISLYVPFLPLERKHVQQCAKKELEKRKIEANSNNLNIVANEMIYDQYKYYSTQGCKLIQSKVVTLW</sequence>
<dbReference type="Pfam" id="PF21376">
    <property type="entry name" value="TOR1A_C"/>
    <property type="match status" value="1"/>
</dbReference>
<organism evidence="4 5">
    <name type="scientific">Hydra vulgaris</name>
    <name type="common">Hydra</name>
    <name type="synonym">Hydra attenuata</name>
    <dbReference type="NCBI Taxonomy" id="6087"/>
    <lineage>
        <taxon>Eukaryota</taxon>
        <taxon>Metazoa</taxon>
        <taxon>Cnidaria</taxon>
        <taxon>Hydrozoa</taxon>
        <taxon>Hydroidolina</taxon>
        <taxon>Anthoathecata</taxon>
        <taxon>Aplanulata</taxon>
        <taxon>Hydridae</taxon>
        <taxon>Hydra</taxon>
    </lineage>
</organism>
<dbReference type="InterPro" id="IPR003593">
    <property type="entry name" value="AAA+_ATPase"/>
</dbReference>
<keyword evidence="4" id="KW-1185">Reference proteome</keyword>
<feature type="domain" description="AAA+ ATPase" evidence="3">
    <location>
        <begin position="91"/>
        <end position="225"/>
    </location>
</feature>
<evidence type="ECO:0000256" key="2">
    <source>
        <dbReference type="SAM" id="MobiDB-lite"/>
    </source>
</evidence>
<dbReference type="Gene3D" id="3.40.50.300">
    <property type="entry name" value="P-loop containing nucleotide triphosphate hydrolases"/>
    <property type="match status" value="1"/>
</dbReference>
<dbReference type="InterPro" id="IPR027417">
    <property type="entry name" value="P-loop_NTPase"/>
</dbReference>
<dbReference type="GeneID" id="136091051"/>
<accession>A0ABM4DI01</accession>
<dbReference type="Pfam" id="PF06309">
    <property type="entry name" value="Torsin"/>
    <property type="match status" value="1"/>
</dbReference>
<evidence type="ECO:0000313" key="4">
    <source>
        <dbReference type="Proteomes" id="UP001652625"/>
    </source>
</evidence>
<dbReference type="PANTHER" id="PTHR10760:SF2">
    <property type="entry name" value="LD13476P-RELATED"/>
    <property type="match status" value="1"/>
</dbReference>
<dbReference type="PRINTS" id="PR00300">
    <property type="entry name" value="CLPPROTEASEA"/>
</dbReference>
<dbReference type="SMART" id="SM00382">
    <property type="entry name" value="AAA"/>
    <property type="match status" value="1"/>
</dbReference>
<proteinExistence type="inferred from homology"/>
<dbReference type="SUPFAM" id="SSF52540">
    <property type="entry name" value="P-loop containing nucleoside triphosphate hydrolases"/>
    <property type="match status" value="1"/>
</dbReference>
<dbReference type="PANTHER" id="PTHR10760">
    <property type="entry name" value="TORSIN"/>
    <property type="match status" value="1"/>
</dbReference>
<protein>
    <submittedName>
        <fullName evidence="5">Torsin-1A-like</fullName>
    </submittedName>
</protein>
<dbReference type="RefSeq" id="XP_065674107.1">
    <property type="nucleotide sequence ID" value="XM_065818035.1"/>
</dbReference>
<evidence type="ECO:0000259" key="3">
    <source>
        <dbReference type="SMART" id="SM00382"/>
    </source>
</evidence>
<comment type="similarity">
    <text evidence="1">Belongs to the ClpA/ClpB family. Torsin subfamily.</text>
</comment>
<reference evidence="5" key="1">
    <citation type="submission" date="2025-08" db="UniProtKB">
        <authorList>
            <consortium name="RefSeq"/>
        </authorList>
    </citation>
    <scope>IDENTIFICATION</scope>
</reference>